<evidence type="ECO:0000256" key="1">
    <source>
        <dbReference type="SAM" id="MobiDB-lite"/>
    </source>
</evidence>
<keyword evidence="3" id="KW-1185">Reference proteome</keyword>
<feature type="region of interest" description="Disordered" evidence="1">
    <location>
        <begin position="1"/>
        <end position="91"/>
    </location>
</feature>
<feature type="compositionally biased region" description="Low complexity" evidence="1">
    <location>
        <begin position="140"/>
        <end position="150"/>
    </location>
</feature>
<comment type="caution">
    <text evidence="2">The sequence shown here is derived from an EMBL/GenBank/DDBJ whole genome shotgun (WGS) entry which is preliminary data.</text>
</comment>
<organism evidence="2 3">
    <name type="scientific">Serinibacter arcticus</name>
    <dbReference type="NCBI Taxonomy" id="1655435"/>
    <lineage>
        <taxon>Bacteria</taxon>
        <taxon>Bacillati</taxon>
        <taxon>Actinomycetota</taxon>
        <taxon>Actinomycetes</taxon>
        <taxon>Micrococcales</taxon>
        <taxon>Beutenbergiaceae</taxon>
        <taxon>Serinibacter</taxon>
    </lineage>
</organism>
<feature type="compositionally biased region" description="Basic residues" evidence="1">
    <location>
        <begin position="11"/>
        <end position="21"/>
    </location>
</feature>
<feature type="compositionally biased region" description="Basic and acidic residues" evidence="1">
    <location>
        <begin position="1"/>
        <end position="10"/>
    </location>
</feature>
<dbReference type="AlphaFoldDB" id="A0A4Z1E0E7"/>
<proteinExistence type="predicted"/>
<dbReference type="EMBL" id="RHPJ01000002">
    <property type="protein sequence ID" value="TGO05344.1"/>
    <property type="molecule type" value="Genomic_DNA"/>
</dbReference>
<feature type="region of interest" description="Disordered" evidence="1">
    <location>
        <begin position="104"/>
        <end position="150"/>
    </location>
</feature>
<evidence type="ECO:0000313" key="2">
    <source>
        <dbReference type="EMBL" id="TGO05344.1"/>
    </source>
</evidence>
<gene>
    <name evidence="2" type="ORF">SERN_1348</name>
</gene>
<feature type="compositionally biased region" description="Basic and acidic residues" evidence="1">
    <location>
        <begin position="113"/>
        <end position="123"/>
    </location>
</feature>
<reference evidence="2 3" key="1">
    <citation type="submission" date="2018-11" db="EMBL/GenBank/DDBJ databases">
        <title>Complete genome sequencing of the Actinobacteria Serinibacter sp. K3-2.</title>
        <authorList>
            <person name="Rakitin A.L."/>
            <person name="Beletsky A.V."/>
            <person name="Mardanov A.V."/>
            <person name="Ravin N.V."/>
            <person name="Gromova A.S."/>
            <person name="Filippova S.N."/>
            <person name="Gal'Chenko V.F."/>
        </authorList>
    </citation>
    <scope>NUCLEOTIDE SEQUENCE [LARGE SCALE GENOMIC DNA]</scope>
    <source>
        <strain evidence="2 3">K3-2</strain>
    </source>
</reference>
<protein>
    <submittedName>
        <fullName evidence="2">Uncharacterized protein</fullName>
    </submittedName>
</protein>
<sequence>MGRARRDGGARRAHRGGRSGRAKLPVADDGDAEGDHGDREGDDPDHQCCSGCHLSTVVAPQVRSGPGLVRGRDGDGDGAGASVCPPPPARPLAHRLARIDHRSFFESRSCPSEGHERPRKKEAGSAGPARPPTRADPRRTLTTPARNLAG</sequence>
<evidence type="ECO:0000313" key="3">
    <source>
        <dbReference type="Proteomes" id="UP000297318"/>
    </source>
</evidence>
<dbReference type="Proteomes" id="UP000297318">
    <property type="component" value="Unassembled WGS sequence"/>
</dbReference>
<accession>A0A4Z1E0E7</accession>
<name>A0A4Z1E0E7_9MICO</name>